<feature type="domain" description="Septin-type G" evidence="3">
    <location>
        <begin position="64"/>
        <end position="157"/>
    </location>
</feature>
<evidence type="ECO:0000313" key="5">
    <source>
        <dbReference type="Proteomes" id="UP000789390"/>
    </source>
</evidence>
<keyword evidence="1" id="KW-0342">GTP-binding</keyword>
<keyword evidence="1" id="KW-0547">Nucleotide-binding</keyword>
<dbReference type="Pfam" id="PF00735">
    <property type="entry name" value="Septin"/>
    <property type="match status" value="1"/>
</dbReference>
<feature type="coiled-coil region" evidence="2">
    <location>
        <begin position="373"/>
        <end position="407"/>
    </location>
</feature>
<keyword evidence="2" id="KW-0175">Coiled coil</keyword>
<protein>
    <recommendedName>
        <fullName evidence="3">Septin-type G domain-containing protein</fullName>
    </recommendedName>
</protein>
<evidence type="ECO:0000313" key="4">
    <source>
        <dbReference type="EMBL" id="CAH0106878.1"/>
    </source>
</evidence>
<dbReference type="OrthoDB" id="2386367at2759"/>
<dbReference type="InterPro" id="IPR030379">
    <property type="entry name" value="G_SEPTIN_dom"/>
</dbReference>
<dbReference type="EMBL" id="CAKKLH010000235">
    <property type="protein sequence ID" value="CAH0106878.1"/>
    <property type="molecule type" value="Genomic_DNA"/>
</dbReference>
<organism evidence="4 5">
    <name type="scientific">Daphnia galeata</name>
    <dbReference type="NCBI Taxonomy" id="27404"/>
    <lineage>
        <taxon>Eukaryota</taxon>
        <taxon>Metazoa</taxon>
        <taxon>Ecdysozoa</taxon>
        <taxon>Arthropoda</taxon>
        <taxon>Crustacea</taxon>
        <taxon>Branchiopoda</taxon>
        <taxon>Diplostraca</taxon>
        <taxon>Cladocera</taxon>
        <taxon>Anomopoda</taxon>
        <taxon>Daphniidae</taxon>
        <taxon>Daphnia</taxon>
    </lineage>
</organism>
<sequence length="475" mass="54797">MDNQTNQRLAISIGKQCTDVTNVNQMNLCKLPLEKRAISLEISAIVNRYSFGKWNPLEYAECKTILLMGATGTGKTTWINAMINYVLGVEWDDPFRFVLIDEQVRGGSQAHSQTQDVNVYDIHHQRGFRVPFSLTIVDTPGFGDIARDEEIQSAIEKLFKDKNGIAELEAVCFAVKCSDARLTHLQKYIFNSVLSIFKRNDITENIRFLTTFADGRQPKVLEAIKEAQLPCQKDPKGSPFYQKFNNGAIYVNNQDDEEDEMSPIQWKNGMKNFKLFFDELSEMPTKSLQMPTEVLEDRKYFKTKVKRLQSAIAERLTLMEELRKKQVEMHKALSKQSSSQTKYQISNYESSTKFKKEQFHLMCQNVDETQTLLDNMRENYESVKGTKMNAEELMEALRNESDFLKKDTVKSLGEIQDLLFNKLRINNALHGDYPLTTVEYIRMMIENEKKQSRDDSAKRIHSLEELLSVAKFASL</sequence>
<gene>
    <name evidence="4" type="ORF">DGAL_LOCUS10041</name>
</gene>
<dbReference type="SUPFAM" id="SSF52540">
    <property type="entry name" value="P-loop containing nucleoside triphosphate hydrolases"/>
    <property type="match status" value="2"/>
</dbReference>
<dbReference type="AlphaFoldDB" id="A0A8J2WL42"/>
<comment type="similarity">
    <text evidence="1">Belongs to the TRAFAC class TrmE-Era-EngA-EngB-Septin-like GTPase superfamily. Septin GTPase family.</text>
</comment>
<evidence type="ECO:0000256" key="2">
    <source>
        <dbReference type="SAM" id="Coils"/>
    </source>
</evidence>
<dbReference type="Gene3D" id="3.40.50.300">
    <property type="entry name" value="P-loop containing nucleotide triphosphate hydrolases"/>
    <property type="match status" value="1"/>
</dbReference>
<name>A0A8J2WL42_9CRUS</name>
<dbReference type="InterPro" id="IPR027417">
    <property type="entry name" value="P-loop_NTPase"/>
</dbReference>
<dbReference type="PANTHER" id="PTHR32046">
    <property type="entry name" value="G DOMAIN-CONTAINING PROTEIN"/>
    <property type="match status" value="1"/>
</dbReference>
<dbReference type="Proteomes" id="UP000789390">
    <property type="component" value="Unassembled WGS sequence"/>
</dbReference>
<accession>A0A8J2WL42</accession>
<reference evidence="4" key="1">
    <citation type="submission" date="2021-11" db="EMBL/GenBank/DDBJ databases">
        <authorList>
            <person name="Schell T."/>
        </authorList>
    </citation>
    <scope>NUCLEOTIDE SEQUENCE</scope>
    <source>
        <strain evidence="4">M5</strain>
    </source>
</reference>
<evidence type="ECO:0000259" key="3">
    <source>
        <dbReference type="Pfam" id="PF00735"/>
    </source>
</evidence>
<evidence type="ECO:0000256" key="1">
    <source>
        <dbReference type="RuleBase" id="RU004560"/>
    </source>
</evidence>
<dbReference type="FunFam" id="3.40.50.300:FF:002049">
    <property type="entry name" value="Si:ch73-170d6.2"/>
    <property type="match status" value="1"/>
</dbReference>
<dbReference type="GO" id="GO:0005525">
    <property type="term" value="F:GTP binding"/>
    <property type="evidence" value="ECO:0007669"/>
    <property type="project" value="UniProtKB-KW"/>
</dbReference>
<keyword evidence="5" id="KW-1185">Reference proteome</keyword>
<dbReference type="PANTHER" id="PTHR32046:SF14">
    <property type="match status" value="1"/>
</dbReference>
<comment type="caution">
    <text evidence="4">The sequence shown here is derived from an EMBL/GenBank/DDBJ whole genome shotgun (WGS) entry which is preliminary data.</text>
</comment>
<proteinExistence type="inferred from homology"/>